<comment type="caution">
    <text evidence="7">The sequence shown here is derived from an EMBL/GenBank/DDBJ whole genome shotgun (WGS) entry which is preliminary data.</text>
</comment>
<accession>A0A318E640</accession>
<evidence type="ECO:0000256" key="2">
    <source>
        <dbReference type="ARBA" id="ARBA00023015"/>
    </source>
</evidence>
<name>A0A318E640_9GAMM</name>
<keyword evidence="1" id="KW-0678">Repressor</keyword>
<dbReference type="InterPro" id="IPR001647">
    <property type="entry name" value="HTH_TetR"/>
</dbReference>
<protein>
    <submittedName>
        <fullName evidence="7">TetR family transcriptional regulator</fullName>
    </submittedName>
</protein>
<keyword evidence="2" id="KW-0805">Transcription regulation</keyword>
<dbReference type="PRINTS" id="PR00455">
    <property type="entry name" value="HTHTETR"/>
</dbReference>
<dbReference type="OrthoDB" id="5816932at2"/>
<evidence type="ECO:0000256" key="1">
    <source>
        <dbReference type="ARBA" id="ARBA00022491"/>
    </source>
</evidence>
<sequence>MARRTKLEAAETRDSLLDAAEQVFLERGYARSTLEAIARRAGATRGAIYWHFRDKADVLDAMVTRGRLPLQELICGIGDSPPEGFLNTLHTLCLDALLELARDRRRQRVYAILLLRLEDGSSSPETQAYVRRSLEDARAHLEQLFDRARAAGEIDPDLEPRTAALSLHAYMLGIYCSWLRAPTSFSLEGQAQAMIKLFFQGISSNNHA</sequence>
<dbReference type="Gene3D" id="1.10.357.10">
    <property type="entry name" value="Tetracycline Repressor, domain 2"/>
    <property type="match status" value="1"/>
</dbReference>
<dbReference type="SUPFAM" id="SSF46689">
    <property type="entry name" value="Homeodomain-like"/>
    <property type="match status" value="1"/>
</dbReference>
<dbReference type="EMBL" id="QICN01000013">
    <property type="protein sequence ID" value="PXV64282.1"/>
    <property type="molecule type" value="Genomic_DNA"/>
</dbReference>
<evidence type="ECO:0000313" key="7">
    <source>
        <dbReference type="EMBL" id="PXV64282.1"/>
    </source>
</evidence>
<dbReference type="GO" id="GO:0003700">
    <property type="term" value="F:DNA-binding transcription factor activity"/>
    <property type="evidence" value="ECO:0007669"/>
    <property type="project" value="TreeGrafter"/>
</dbReference>
<evidence type="ECO:0000256" key="5">
    <source>
        <dbReference type="PROSITE-ProRule" id="PRU00335"/>
    </source>
</evidence>
<dbReference type="GO" id="GO:0000976">
    <property type="term" value="F:transcription cis-regulatory region binding"/>
    <property type="evidence" value="ECO:0007669"/>
    <property type="project" value="TreeGrafter"/>
</dbReference>
<keyword evidence="8" id="KW-1185">Reference proteome</keyword>
<dbReference type="InterPro" id="IPR013572">
    <property type="entry name" value="Tscrpt_reg_MAATS_C"/>
</dbReference>
<dbReference type="Pfam" id="PF00440">
    <property type="entry name" value="TetR_N"/>
    <property type="match status" value="1"/>
</dbReference>
<organism evidence="7 8">
    <name type="scientific">Sinimarinibacterium flocculans</name>
    <dbReference type="NCBI Taxonomy" id="985250"/>
    <lineage>
        <taxon>Bacteria</taxon>
        <taxon>Pseudomonadati</taxon>
        <taxon>Pseudomonadota</taxon>
        <taxon>Gammaproteobacteria</taxon>
        <taxon>Nevskiales</taxon>
        <taxon>Nevskiaceae</taxon>
        <taxon>Sinimarinibacterium</taxon>
    </lineage>
</organism>
<keyword evidence="4" id="KW-0804">Transcription</keyword>
<gene>
    <name evidence="7" type="ORF">C8D93_11376</name>
</gene>
<keyword evidence="3 5" id="KW-0238">DNA-binding</keyword>
<dbReference type="PANTHER" id="PTHR30055:SF240">
    <property type="entry name" value="HTH-TYPE TRANSCRIPTIONAL REGULATOR ACRR"/>
    <property type="match status" value="1"/>
</dbReference>
<dbReference type="Proteomes" id="UP000248330">
    <property type="component" value="Unassembled WGS sequence"/>
</dbReference>
<dbReference type="InterPro" id="IPR036271">
    <property type="entry name" value="Tet_transcr_reg_TetR-rel_C_sf"/>
</dbReference>
<dbReference type="RefSeq" id="WP_146216660.1">
    <property type="nucleotide sequence ID" value="NZ_CAWNXA010000013.1"/>
</dbReference>
<feature type="domain" description="HTH tetR-type" evidence="6">
    <location>
        <begin position="10"/>
        <end position="70"/>
    </location>
</feature>
<proteinExistence type="predicted"/>
<dbReference type="SUPFAM" id="SSF48498">
    <property type="entry name" value="Tetracyclin repressor-like, C-terminal domain"/>
    <property type="match status" value="1"/>
</dbReference>
<dbReference type="PROSITE" id="PS01081">
    <property type="entry name" value="HTH_TETR_1"/>
    <property type="match status" value="1"/>
</dbReference>
<dbReference type="PANTHER" id="PTHR30055">
    <property type="entry name" value="HTH-TYPE TRANSCRIPTIONAL REGULATOR RUTR"/>
    <property type="match status" value="1"/>
</dbReference>
<evidence type="ECO:0000259" key="6">
    <source>
        <dbReference type="PROSITE" id="PS50977"/>
    </source>
</evidence>
<evidence type="ECO:0000256" key="4">
    <source>
        <dbReference type="ARBA" id="ARBA00023163"/>
    </source>
</evidence>
<feature type="DNA-binding region" description="H-T-H motif" evidence="5">
    <location>
        <begin position="33"/>
        <end position="52"/>
    </location>
</feature>
<reference evidence="7 8" key="1">
    <citation type="submission" date="2018-04" db="EMBL/GenBank/DDBJ databases">
        <title>Genomic Encyclopedia of Type Strains, Phase IV (KMG-IV): sequencing the most valuable type-strain genomes for metagenomic binning, comparative biology and taxonomic classification.</title>
        <authorList>
            <person name="Goeker M."/>
        </authorList>
    </citation>
    <scope>NUCLEOTIDE SEQUENCE [LARGE SCALE GENOMIC DNA]</scope>
    <source>
        <strain evidence="7 8">DSM 104150</strain>
    </source>
</reference>
<evidence type="ECO:0000256" key="3">
    <source>
        <dbReference type="ARBA" id="ARBA00023125"/>
    </source>
</evidence>
<dbReference type="InterPro" id="IPR023772">
    <property type="entry name" value="DNA-bd_HTH_TetR-type_CS"/>
</dbReference>
<dbReference type="AlphaFoldDB" id="A0A318E640"/>
<evidence type="ECO:0000313" key="8">
    <source>
        <dbReference type="Proteomes" id="UP000248330"/>
    </source>
</evidence>
<dbReference type="InterPro" id="IPR009057">
    <property type="entry name" value="Homeodomain-like_sf"/>
</dbReference>
<dbReference type="Pfam" id="PF08361">
    <property type="entry name" value="TetR_C_2"/>
    <property type="match status" value="1"/>
</dbReference>
<dbReference type="PROSITE" id="PS50977">
    <property type="entry name" value="HTH_TETR_2"/>
    <property type="match status" value="1"/>
</dbReference>
<dbReference type="InterPro" id="IPR050109">
    <property type="entry name" value="HTH-type_TetR-like_transc_reg"/>
</dbReference>